<dbReference type="RefSeq" id="WP_340521793.1">
    <property type="nucleotide sequence ID" value="NZ_JBBLXS010000062.1"/>
</dbReference>
<sequence>MAEYKGCLDCRHLFHDVYINEMPTCRAFPEGIPLIIFVGEEHTKPLPDQDNTIVYEPAEKPFWLTE</sequence>
<keyword evidence="2" id="KW-1185">Reference proteome</keyword>
<comment type="caution">
    <text evidence="1">The sequence shown here is derived from an EMBL/GenBank/DDBJ whole genome shotgun (WGS) entry which is preliminary data.</text>
</comment>
<accession>A0ABU8YJV3</accession>
<name>A0ABU8YJV3_9CYAN</name>
<proteinExistence type="predicted"/>
<dbReference type="EMBL" id="JBBLXS010000062">
    <property type="protein sequence ID" value="MEK0184619.1"/>
    <property type="molecule type" value="Genomic_DNA"/>
</dbReference>
<evidence type="ECO:0000313" key="1">
    <source>
        <dbReference type="EMBL" id="MEK0184619.1"/>
    </source>
</evidence>
<organism evidence="1 2">
    <name type="scientific">Microcoleus anatoxicus PTRS2</name>
    <dbReference type="NCBI Taxonomy" id="2705321"/>
    <lineage>
        <taxon>Bacteria</taxon>
        <taxon>Bacillati</taxon>
        <taxon>Cyanobacteriota</taxon>
        <taxon>Cyanophyceae</taxon>
        <taxon>Oscillatoriophycideae</taxon>
        <taxon>Oscillatoriales</taxon>
        <taxon>Microcoleaceae</taxon>
        <taxon>Microcoleus</taxon>
        <taxon>Microcoleus anatoxicus</taxon>
    </lineage>
</organism>
<dbReference type="Proteomes" id="UP001384579">
    <property type="component" value="Unassembled WGS sequence"/>
</dbReference>
<reference evidence="1 2" key="1">
    <citation type="journal article" date="2020" name="Harmful Algae">
        <title>Molecular and morphological characterization of a novel dihydroanatoxin-a producing Microcoleus species (cyanobacteria) from the Russian River, California, USA.</title>
        <authorList>
            <person name="Conklin K.Y."/>
            <person name="Stancheva R."/>
            <person name="Otten T.G."/>
            <person name="Fadness R."/>
            <person name="Boyer G.L."/>
            <person name="Read B."/>
            <person name="Zhang X."/>
            <person name="Sheath R.G."/>
        </authorList>
    </citation>
    <scope>NUCLEOTIDE SEQUENCE [LARGE SCALE GENOMIC DNA]</scope>
    <source>
        <strain evidence="1 2">PTRS2</strain>
    </source>
</reference>
<protein>
    <submittedName>
        <fullName evidence="1">Cytoplasmic protein</fullName>
    </submittedName>
</protein>
<gene>
    <name evidence="1" type="ORF">WMG39_07080</name>
</gene>
<evidence type="ECO:0000313" key="2">
    <source>
        <dbReference type="Proteomes" id="UP001384579"/>
    </source>
</evidence>